<comment type="caution">
    <text evidence="1">The sequence shown here is derived from an EMBL/GenBank/DDBJ whole genome shotgun (WGS) entry which is preliminary data.</text>
</comment>
<name>A0ACB1ARS1_MELEN</name>
<organism evidence="1 2">
    <name type="scientific">Meloidogyne enterolobii</name>
    <name type="common">Root-knot nematode worm</name>
    <name type="synonym">Meloidogyne mayaguensis</name>
    <dbReference type="NCBI Taxonomy" id="390850"/>
    <lineage>
        <taxon>Eukaryota</taxon>
        <taxon>Metazoa</taxon>
        <taxon>Ecdysozoa</taxon>
        <taxon>Nematoda</taxon>
        <taxon>Chromadorea</taxon>
        <taxon>Rhabditida</taxon>
        <taxon>Tylenchina</taxon>
        <taxon>Tylenchomorpha</taxon>
        <taxon>Tylenchoidea</taxon>
        <taxon>Meloidogynidae</taxon>
        <taxon>Meloidogyninae</taxon>
        <taxon>Meloidogyne</taxon>
    </lineage>
</organism>
<evidence type="ECO:0000313" key="2">
    <source>
        <dbReference type="Proteomes" id="UP001497535"/>
    </source>
</evidence>
<keyword evidence="2" id="KW-1185">Reference proteome</keyword>
<reference evidence="1" key="1">
    <citation type="submission" date="2023-11" db="EMBL/GenBank/DDBJ databases">
        <authorList>
            <person name="Poullet M."/>
        </authorList>
    </citation>
    <scope>NUCLEOTIDE SEQUENCE</scope>
    <source>
        <strain evidence="1">E1834</strain>
    </source>
</reference>
<proteinExistence type="predicted"/>
<accession>A0ACB1ARS1</accession>
<evidence type="ECO:0000313" key="1">
    <source>
        <dbReference type="EMBL" id="CAK5098147.1"/>
    </source>
</evidence>
<protein>
    <submittedName>
        <fullName evidence="1">Uncharacterized protein</fullName>
    </submittedName>
</protein>
<sequence>MLIYRLIMYFVNTYIGPRYIMENEAPLVDIDEGNHGGVADAWIRDQIIGRNLANREALFRINLWNMVDRVDQGLCRTNNSVEGWHSIWNIHLKGKF</sequence>
<gene>
    <name evidence="1" type="ORF">MENTE1834_LOCUS41530</name>
</gene>
<dbReference type="Proteomes" id="UP001497535">
    <property type="component" value="Unassembled WGS sequence"/>
</dbReference>
<dbReference type="EMBL" id="CAVMJV010000103">
    <property type="protein sequence ID" value="CAK5098147.1"/>
    <property type="molecule type" value="Genomic_DNA"/>
</dbReference>